<dbReference type="SMART" id="SM00900">
    <property type="entry name" value="FMN_bind"/>
    <property type="match status" value="1"/>
</dbReference>
<dbReference type="Gene3D" id="3.90.1010.20">
    <property type="match status" value="1"/>
</dbReference>
<dbReference type="EMBL" id="FOHX01000018">
    <property type="protein sequence ID" value="SEU40644.1"/>
    <property type="molecule type" value="Genomic_DNA"/>
</dbReference>
<gene>
    <name evidence="3" type="ORF">SAMN05421811_11899</name>
</gene>
<evidence type="ECO:0000313" key="3">
    <source>
        <dbReference type="EMBL" id="SEU40644.1"/>
    </source>
</evidence>
<dbReference type="AlphaFoldDB" id="A0A1I0LLI7"/>
<feature type="compositionally biased region" description="Acidic residues" evidence="1">
    <location>
        <begin position="56"/>
        <end position="66"/>
    </location>
</feature>
<feature type="compositionally biased region" description="Low complexity" evidence="1">
    <location>
        <begin position="30"/>
        <end position="40"/>
    </location>
</feature>
<feature type="domain" description="FMN-binding" evidence="2">
    <location>
        <begin position="106"/>
        <end position="184"/>
    </location>
</feature>
<protein>
    <submittedName>
        <fullName evidence="3">FMN-binding domain-containing protein</fullName>
    </submittedName>
</protein>
<proteinExistence type="predicted"/>
<dbReference type="Proteomes" id="UP000199361">
    <property type="component" value="Unassembled WGS sequence"/>
</dbReference>
<feature type="compositionally biased region" description="Gly residues" evidence="1">
    <location>
        <begin position="82"/>
        <end position="94"/>
    </location>
</feature>
<organism evidence="3 4">
    <name type="scientific">Nonomuraea wenchangensis</name>
    <dbReference type="NCBI Taxonomy" id="568860"/>
    <lineage>
        <taxon>Bacteria</taxon>
        <taxon>Bacillati</taxon>
        <taxon>Actinomycetota</taxon>
        <taxon>Actinomycetes</taxon>
        <taxon>Streptosporangiales</taxon>
        <taxon>Streptosporangiaceae</taxon>
        <taxon>Nonomuraea</taxon>
    </lineage>
</organism>
<dbReference type="GO" id="GO:0016020">
    <property type="term" value="C:membrane"/>
    <property type="evidence" value="ECO:0007669"/>
    <property type="project" value="InterPro"/>
</dbReference>
<keyword evidence="4" id="KW-1185">Reference proteome</keyword>
<dbReference type="GO" id="GO:0010181">
    <property type="term" value="F:FMN binding"/>
    <property type="evidence" value="ECO:0007669"/>
    <property type="project" value="InterPro"/>
</dbReference>
<dbReference type="OrthoDB" id="8099475at2"/>
<evidence type="ECO:0000313" key="4">
    <source>
        <dbReference type="Proteomes" id="UP000199361"/>
    </source>
</evidence>
<sequence>MRRAIFAILVTAVGLVLLLSFKPHELTAVASPPSAVSQASPPSPGEPPSGRRQKDVDDEDSEDEDGTSIPRQDATVPQTGGTWTGPGVSSGAGSGDKVVTGDVATTRWGPVQIELVLAGGKMAGIRVLQAPDGNHRDIAINSRALPTLNDEALAAGSAQIDAVSGATYTSEGYVQSLQSALDRAGL</sequence>
<dbReference type="STRING" id="568860.SAMN05421811_11899"/>
<dbReference type="RefSeq" id="WP_091091834.1">
    <property type="nucleotide sequence ID" value="NZ_FOHX01000018.1"/>
</dbReference>
<dbReference type="Pfam" id="PF04205">
    <property type="entry name" value="FMN_bind"/>
    <property type="match status" value="1"/>
</dbReference>
<evidence type="ECO:0000259" key="2">
    <source>
        <dbReference type="SMART" id="SM00900"/>
    </source>
</evidence>
<name>A0A1I0LLI7_9ACTN</name>
<evidence type="ECO:0000256" key="1">
    <source>
        <dbReference type="SAM" id="MobiDB-lite"/>
    </source>
</evidence>
<reference evidence="3 4" key="1">
    <citation type="submission" date="2016-10" db="EMBL/GenBank/DDBJ databases">
        <authorList>
            <person name="de Groot N.N."/>
        </authorList>
    </citation>
    <scope>NUCLEOTIDE SEQUENCE [LARGE SCALE GENOMIC DNA]</scope>
    <source>
        <strain evidence="3 4">CGMCC 4.5598</strain>
    </source>
</reference>
<feature type="region of interest" description="Disordered" evidence="1">
    <location>
        <begin position="30"/>
        <end position="96"/>
    </location>
</feature>
<accession>A0A1I0LLI7</accession>
<dbReference type="InterPro" id="IPR007329">
    <property type="entry name" value="FMN-bd"/>
</dbReference>